<evidence type="ECO:0000313" key="5">
    <source>
        <dbReference type="Proteomes" id="UP000499080"/>
    </source>
</evidence>
<evidence type="ECO:0000259" key="3">
    <source>
        <dbReference type="Pfam" id="PF13843"/>
    </source>
</evidence>
<keyword evidence="5" id="KW-1185">Reference proteome</keyword>
<proteinExistence type="predicted"/>
<evidence type="ECO:0000256" key="1">
    <source>
        <dbReference type="SAM" id="MobiDB-lite"/>
    </source>
</evidence>
<feature type="domain" description="PiggyBac transposable element-derived protein 4 C-terminal zinc-finger" evidence="2">
    <location>
        <begin position="533"/>
        <end position="579"/>
    </location>
</feature>
<dbReference type="PANTHER" id="PTHR46599:SF3">
    <property type="entry name" value="PIGGYBAC TRANSPOSABLE ELEMENT-DERIVED PROTEIN 4"/>
    <property type="match status" value="1"/>
</dbReference>
<evidence type="ECO:0000259" key="2">
    <source>
        <dbReference type="Pfam" id="PF13842"/>
    </source>
</evidence>
<organism evidence="4 5">
    <name type="scientific">Araneus ventricosus</name>
    <name type="common">Orbweaver spider</name>
    <name type="synonym">Epeira ventricosa</name>
    <dbReference type="NCBI Taxonomy" id="182803"/>
    <lineage>
        <taxon>Eukaryota</taxon>
        <taxon>Metazoa</taxon>
        <taxon>Ecdysozoa</taxon>
        <taxon>Arthropoda</taxon>
        <taxon>Chelicerata</taxon>
        <taxon>Arachnida</taxon>
        <taxon>Araneae</taxon>
        <taxon>Araneomorphae</taxon>
        <taxon>Entelegynae</taxon>
        <taxon>Araneoidea</taxon>
        <taxon>Araneidae</taxon>
        <taxon>Araneus</taxon>
    </lineage>
</organism>
<accession>A0A4Y2DTE1</accession>
<dbReference type="OrthoDB" id="118105at2759"/>
<sequence length="584" mass="68034">METGSDNETKEIYSGEFCTVVMETESDNEVKEIYSDKFSDVGEESNETVSDNDTDNDVMMSSKGRNVRQIIYDSESSASEDESDGGHINWTKCNARKKLEAFNGNPGIKIFPNDPQSIKETASLFIGDDFIEMVAKETNKYYLRMHHGYNRQKEAKWVDITVPEMKKFLALFILMGQVRKTILNDYWSTDPVTATPFFAKVMTRNRFRQILWFLHFSDNPEMEKDSTKLSKTEPIANYFLNKFNTVYKPEQELFVDEAVIPYHGHLSFRVCDPSEITKYGIHATVLCESSSRYICNFKLHCGKEEDLRNGISTVLNGYENAWHHVYMDHYYNSVTIAENLLGKNIRICGTVRKNRGFPKELSRLKSGEFDFRQRNEVLVLKWKGNRKLQMISTIHNADIEETDRKNRRTGEMVCKPKCIVKYNQHMKGFYLAQQYFTKYAFLQQSVKWTKKTFLFLVHCGLFNSFIVYRKLNPFIKITFSKYLLTLAKEWISCHIEDKSPLNFSVSTSSEKAPRCDPPHRLTGDIKTHYLERIPRSGKTKYPQKRCKVCKSHGKRTDTSFLCASCRVPLCKGHCFQNYHTKKEY</sequence>
<dbReference type="InterPro" id="IPR032718">
    <property type="entry name" value="PGBD4_Znf_C"/>
</dbReference>
<dbReference type="PANTHER" id="PTHR46599">
    <property type="entry name" value="PIGGYBAC TRANSPOSABLE ELEMENT-DERIVED PROTEIN 4"/>
    <property type="match status" value="1"/>
</dbReference>
<dbReference type="Pfam" id="PF13842">
    <property type="entry name" value="zf-Tnp_2"/>
    <property type="match status" value="1"/>
</dbReference>
<comment type="caution">
    <text evidence="4">The sequence shown here is derived from an EMBL/GenBank/DDBJ whole genome shotgun (WGS) entry which is preliminary data.</text>
</comment>
<dbReference type="Pfam" id="PF13843">
    <property type="entry name" value="DDE_Tnp_1_7"/>
    <property type="match status" value="1"/>
</dbReference>
<gene>
    <name evidence="4" type="primary">PGBD4_419</name>
    <name evidence="4" type="ORF">AVEN_81100_1</name>
</gene>
<dbReference type="AlphaFoldDB" id="A0A4Y2DTE1"/>
<dbReference type="Proteomes" id="UP000499080">
    <property type="component" value="Unassembled WGS sequence"/>
</dbReference>
<dbReference type="EMBL" id="BGPR01000437">
    <property type="protein sequence ID" value="GBM20123.1"/>
    <property type="molecule type" value="Genomic_DNA"/>
</dbReference>
<reference evidence="4 5" key="1">
    <citation type="journal article" date="2019" name="Sci. Rep.">
        <title>Orb-weaving spider Araneus ventricosus genome elucidates the spidroin gene catalogue.</title>
        <authorList>
            <person name="Kono N."/>
            <person name="Nakamura H."/>
            <person name="Ohtoshi R."/>
            <person name="Moran D.A.P."/>
            <person name="Shinohara A."/>
            <person name="Yoshida Y."/>
            <person name="Fujiwara M."/>
            <person name="Mori M."/>
            <person name="Tomita M."/>
            <person name="Arakawa K."/>
        </authorList>
    </citation>
    <scope>NUCLEOTIDE SEQUENCE [LARGE SCALE GENOMIC DNA]</scope>
</reference>
<feature type="region of interest" description="Disordered" evidence="1">
    <location>
        <begin position="38"/>
        <end position="60"/>
    </location>
</feature>
<feature type="domain" description="PiggyBac transposable element-derived protein" evidence="3">
    <location>
        <begin position="123"/>
        <end position="465"/>
    </location>
</feature>
<name>A0A4Y2DTE1_ARAVE</name>
<feature type="compositionally biased region" description="Acidic residues" evidence="1">
    <location>
        <begin position="41"/>
        <end position="56"/>
    </location>
</feature>
<evidence type="ECO:0000313" key="4">
    <source>
        <dbReference type="EMBL" id="GBM20123.1"/>
    </source>
</evidence>
<dbReference type="InterPro" id="IPR029526">
    <property type="entry name" value="PGBD"/>
</dbReference>
<protein>
    <submittedName>
        <fullName evidence="4">PiggyBac transposable element-derived protein 4</fullName>
    </submittedName>
</protein>